<dbReference type="CDD" id="cd07995">
    <property type="entry name" value="TPK"/>
    <property type="match status" value="1"/>
</dbReference>
<gene>
    <name evidence="7" type="ORF">SAMN05421804_101151</name>
</gene>
<protein>
    <recommendedName>
        <fullName evidence="5">Thiamine diphosphokinase</fullName>
        <ecNumber evidence="5">2.7.6.2</ecNumber>
    </recommendedName>
</protein>
<dbReference type="Pfam" id="PF04263">
    <property type="entry name" value="TPK_catalytic"/>
    <property type="match status" value="1"/>
</dbReference>
<dbReference type="Pfam" id="PF04265">
    <property type="entry name" value="TPK_B1_binding"/>
    <property type="match status" value="1"/>
</dbReference>
<feature type="domain" description="Thiamin pyrophosphokinase thiamin-binding" evidence="6">
    <location>
        <begin position="154"/>
        <end position="217"/>
    </location>
</feature>
<organism evidence="7 8">
    <name type="scientific">Proteiniclasticum ruminis</name>
    <dbReference type="NCBI Taxonomy" id="398199"/>
    <lineage>
        <taxon>Bacteria</taxon>
        <taxon>Bacillati</taxon>
        <taxon>Bacillota</taxon>
        <taxon>Clostridia</taxon>
        <taxon>Eubacteriales</taxon>
        <taxon>Clostridiaceae</taxon>
        <taxon>Proteiniclasticum</taxon>
    </lineage>
</organism>
<evidence type="ECO:0000256" key="3">
    <source>
        <dbReference type="ARBA" id="ARBA00022777"/>
    </source>
</evidence>
<name>A0A1G8G5K3_9CLOT</name>
<dbReference type="InterPro" id="IPR053149">
    <property type="entry name" value="TPK"/>
</dbReference>
<evidence type="ECO:0000259" key="6">
    <source>
        <dbReference type="SMART" id="SM00983"/>
    </source>
</evidence>
<dbReference type="Gene3D" id="3.40.50.10240">
    <property type="entry name" value="Thiamin pyrophosphokinase, catalytic domain"/>
    <property type="match status" value="1"/>
</dbReference>
<dbReference type="GO" id="GO:0009229">
    <property type="term" value="P:thiamine diphosphate biosynthetic process"/>
    <property type="evidence" value="ECO:0007669"/>
    <property type="project" value="InterPro"/>
</dbReference>
<evidence type="ECO:0000313" key="7">
    <source>
        <dbReference type="EMBL" id="SDH89704.1"/>
    </source>
</evidence>
<keyword evidence="1" id="KW-0808">Transferase</keyword>
<keyword evidence="2" id="KW-0547">Nucleotide-binding</keyword>
<dbReference type="AlphaFoldDB" id="A0A1G8G5K3"/>
<dbReference type="GO" id="GO:0006772">
    <property type="term" value="P:thiamine metabolic process"/>
    <property type="evidence" value="ECO:0007669"/>
    <property type="project" value="UniProtKB-UniRule"/>
</dbReference>
<proteinExistence type="predicted"/>
<dbReference type="PANTHER" id="PTHR41299:SF1">
    <property type="entry name" value="THIAMINE PYROPHOSPHOKINASE"/>
    <property type="match status" value="1"/>
</dbReference>
<dbReference type="EMBL" id="FNDZ01000001">
    <property type="protein sequence ID" value="SDH89704.1"/>
    <property type="molecule type" value="Genomic_DNA"/>
</dbReference>
<dbReference type="Proteomes" id="UP000183255">
    <property type="component" value="Unassembled WGS sequence"/>
</dbReference>
<reference evidence="7 8" key="1">
    <citation type="submission" date="2016-10" db="EMBL/GenBank/DDBJ databases">
        <authorList>
            <person name="de Groot N.N."/>
        </authorList>
    </citation>
    <scope>NUCLEOTIDE SEQUENCE [LARGE SCALE GENOMIC DNA]</scope>
    <source>
        <strain evidence="7 8">CGMCC 1.5058</strain>
    </source>
</reference>
<dbReference type="NCBIfam" id="TIGR01378">
    <property type="entry name" value="thi_PPkinase"/>
    <property type="match status" value="1"/>
</dbReference>
<dbReference type="InterPro" id="IPR007373">
    <property type="entry name" value="Thiamin_PyroPKinase_B1-bd"/>
</dbReference>
<dbReference type="GO" id="GO:0030975">
    <property type="term" value="F:thiamine binding"/>
    <property type="evidence" value="ECO:0007669"/>
    <property type="project" value="InterPro"/>
</dbReference>
<dbReference type="GO" id="GO:0004788">
    <property type="term" value="F:thiamine diphosphokinase activity"/>
    <property type="evidence" value="ECO:0007669"/>
    <property type="project" value="UniProtKB-UniRule"/>
</dbReference>
<dbReference type="InterPro" id="IPR007371">
    <property type="entry name" value="TPK_catalytic"/>
</dbReference>
<keyword evidence="3 7" id="KW-0418">Kinase</keyword>
<dbReference type="SUPFAM" id="SSF63862">
    <property type="entry name" value="Thiamin pyrophosphokinase, substrate-binding domain"/>
    <property type="match status" value="1"/>
</dbReference>
<dbReference type="InterPro" id="IPR036371">
    <property type="entry name" value="TPK_B1-bd_sf"/>
</dbReference>
<evidence type="ECO:0000256" key="5">
    <source>
        <dbReference type="NCBIfam" id="TIGR01378"/>
    </source>
</evidence>
<dbReference type="EC" id="2.7.6.2" evidence="5"/>
<dbReference type="SUPFAM" id="SSF63999">
    <property type="entry name" value="Thiamin pyrophosphokinase, catalytic domain"/>
    <property type="match status" value="1"/>
</dbReference>
<keyword evidence="4" id="KW-0067">ATP-binding</keyword>
<sequence>MKAISVHSEKPVMSKAIIVSGGKKPSRSLFERLYKEDTYLIAVDKGAEFFRDEKIVPNLLVGDFDSISKETLSFFKDKTVVKTYDEEKDFTDTEAALHEAVLLGVEEIDFLGCTGSRLDHFVGNLALLDQCLEKGVKAYMYDDHNKIFLLRSPGVIERGFGRYISFQGFRGSVKGFGVKGVKYPLWNYELKFGDPRTISNEFIQDKLSVTFTEGTLLVFMTED</sequence>
<dbReference type="PANTHER" id="PTHR41299">
    <property type="entry name" value="THIAMINE PYROPHOSPHOKINASE"/>
    <property type="match status" value="1"/>
</dbReference>
<dbReference type="InterPro" id="IPR006282">
    <property type="entry name" value="Thi_PPkinase"/>
</dbReference>
<evidence type="ECO:0000256" key="2">
    <source>
        <dbReference type="ARBA" id="ARBA00022741"/>
    </source>
</evidence>
<evidence type="ECO:0000313" key="8">
    <source>
        <dbReference type="Proteomes" id="UP000183255"/>
    </source>
</evidence>
<dbReference type="SMART" id="SM00983">
    <property type="entry name" value="TPK_B1_binding"/>
    <property type="match status" value="1"/>
</dbReference>
<accession>A0A1G8G5K3</accession>
<dbReference type="GO" id="GO:0005524">
    <property type="term" value="F:ATP binding"/>
    <property type="evidence" value="ECO:0007669"/>
    <property type="project" value="UniProtKB-KW"/>
</dbReference>
<evidence type="ECO:0000256" key="4">
    <source>
        <dbReference type="ARBA" id="ARBA00022840"/>
    </source>
</evidence>
<evidence type="ECO:0000256" key="1">
    <source>
        <dbReference type="ARBA" id="ARBA00022679"/>
    </source>
</evidence>
<dbReference type="GO" id="GO:0016301">
    <property type="term" value="F:kinase activity"/>
    <property type="evidence" value="ECO:0007669"/>
    <property type="project" value="UniProtKB-KW"/>
</dbReference>
<dbReference type="InterPro" id="IPR036759">
    <property type="entry name" value="TPK_catalytic_sf"/>
</dbReference>